<dbReference type="InterPro" id="IPR050138">
    <property type="entry name" value="DHOase/Allantoinase_Hydrolase"/>
</dbReference>
<dbReference type="RefSeq" id="WP_130540252.1">
    <property type="nucleotide sequence ID" value="NZ_CP042431.1"/>
</dbReference>
<dbReference type="GO" id="GO:0004151">
    <property type="term" value="F:dihydroorotase activity"/>
    <property type="evidence" value="ECO:0007669"/>
    <property type="project" value="InterPro"/>
</dbReference>
<dbReference type="OrthoDB" id="9765462at2"/>
<feature type="domain" description="Dihydroorotase catalytic" evidence="2">
    <location>
        <begin position="53"/>
        <end position="234"/>
    </location>
</feature>
<dbReference type="GO" id="GO:0004038">
    <property type="term" value="F:allantoinase activity"/>
    <property type="evidence" value="ECO:0007669"/>
    <property type="project" value="TreeGrafter"/>
</dbReference>
<dbReference type="PANTHER" id="PTHR43668:SF2">
    <property type="entry name" value="ALLANTOINASE"/>
    <property type="match status" value="1"/>
</dbReference>
<dbReference type="AlphaFoldDB" id="A0A4Q7N4I9"/>
<comment type="caution">
    <text evidence="3">The sequence shown here is derived from an EMBL/GenBank/DDBJ whole genome shotgun (WGS) entry which is preliminary data.</text>
</comment>
<keyword evidence="1" id="KW-0665">Pyrimidine biosynthesis</keyword>
<dbReference type="GO" id="GO:0005737">
    <property type="term" value="C:cytoplasm"/>
    <property type="evidence" value="ECO:0007669"/>
    <property type="project" value="TreeGrafter"/>
</dbReference>
<keyword evidence="4" id="KW-1185">Reference proteome</keyword>
<evidence type="ECO:0000313" key="4">
    <source>
        <dbReference type="Proteomes" id="UP000293874"/>
    </source>
</evidence>
<dbReference type="SUPFAM" id="SSF51338">
    <property type="entry name" value="Composite domain of metallo-dependent hydrolases"/>
    <property type="match status" value="1"/>
</dbReference>
<dbReference type="NCBIfam" id="TIGR00857">
    <property type="entry name" value="pyrC_multi"/>
    <property type="match status" value="1"/>
</dbReference>
<dbReference type="Pfam" id="PF12890">
    <property type="entry name" value="DHOase"/>
    <property type="match status" value="1"/>
</dbReference>
<evidence type="ECO:0000259" key="2">
    <source>
        <dbReference type="Pfam" id="PF12890"/>
    </source>
</evidence>
<evidence type="ECO:0000313" key="3">
    <source>
        <dbReference type="EMBL" id="RZS75919.1"/>
    </source>
</evidence>
<dbReference type="InterPro" id="IPR032466">
    <property type="entry name" value="Metal_Hydrolase"/>
</dbReference>
<name>A0A4Q7N4I9_9BACT</name>
<dbReference type="GO" id="GO:0006221">
    <property type="term" value="P:pyrimidine nucleotide biosynthetic process"/>
    <property type="evidence" value="ECO:0007669"/>
    <property type="project" value="UniProtKB-KW"/>
</dbReference>
<protein>
    <submittedName>
        <fullName evidence="3">Dihydroorotase</fullName>
    </submittedName>
</protein>
<proteinExistence type="predicted"/>
<dbReference type="SUPFAM" id="SSF51556">
    <property type="entry name" value="Metallo-dependent hydrolases"/>
    <property type="match status" value="1"/>
</dbReference>
<reference evidence="3 4" key="1">
    <citation type="submission" date="2019-02" db="EMBL/GenBank/DDBJ databases">
        <title>Genomic Encyclopedia of Type Strains, Phase IV (KMG-IV): sequencing the most valuable type-strain genomes for metagenomic binning, comparative biology and taxonomic classification.</title>
        <authorList>
            <person name="Goeker M."/>
        </authorList>
    </citation>
    <scope>NUCLEOTIDE SEQUENCE [LARGE SCALE GENOMIC DNA]</scope>
    <source>
        <strain evidence="3 4">DSM 18116</strain>
    </source>
</reference>
<dbReference type="PANTHER" id="PTHR43668">
    <property type="entry name" value="ALLANTOINASE"/>
    <property type="match status" value="1"/>
</dbReference>
<organism evidence="3 4">
    <name type="scientific">Pseudobacter ginsenosidimutans</name>
    <dbReference type="NCBI Taxonomy" id="661488"/>
    <lineage>
        <taxon>Bacteria</taxon>
        <taxon>Pseudomonadati</taxon>
        <taxon>Bacteroidota</taxon>
        <taxon>Chitinophagia</taxon>
        <taxon>Chitinophagales</taxon>
        <taxon>Chitinophagaceae</taxon>
        <taxon>Pseudobacter</taxon>
    </lineage>
</organism>
<accession>A0A4Q7N4I9</accession>
<dbReference type="CDD" id="cd01317">
    <property type="entry name" value="DHOase_IIa"/>
    <property type="match status" value="1"/>
</dbReference>
<sequence>MKFLIQQAKVTDPLSPLEGKKQDILIESGVIKDIQPSIQASADRVISGQDLYISPGWVDIFAEFGDPGYEYKETLETGAAAAAAGGFTDVLVVPNTKPVIDNKTQVSYIKGKSASLPVNIHPIGAISRGAEGKELAEMYDMRNAGALAFSDGLNPVQSSGVLLKALQYVKTFDGILIQIPDDRSVGPNGLVHEGVVSTRLGLPGKPMMAEELLVARDIKLARYAESRLHFTGVTSPRSLEYIRRAKEAGLPITCSVTPYHLLFTDEDLMKGYDTNLKVYPHLRPEKERNILRDAVADGTIDCITSHHRPHEKDSKVLEFEYAKYGMTGLETCYSALRLAMPAVPEARWVELLSTNPRKIFGLPAASIQKDASAHVTIWDAAAHITVNDAFFRSRSRNSAYSGMTLPGKVLGVINGDHASLHSL</sequence>
<dbReference type="Gene3D" id="3.20.20.140">
    <property type="entry name" value="Metal-dependent hydrolases"/>
    <property type="match status" value="1"/>
</dbReference>
<dbReference type="GO" id="GO:0006145">
    <property type="term" value="P:purine nucleobase catabolic process"/>
    <property type="evidence" value="ECO:0007669"/>
    <property type="project" value="TreeGrafter"/>
</dbReference>
<dbReference type="InterPro" id="IPR004722">
    <property type="entry name" value="DHOase"/>
</dbReference>
<dbReference type="InterPro" id="IPR011059">
    <property type="entry name" value="Metal-dep_hydrolase_composite"/>
</dbReference>
<dbReference type="EMBL" id="SGXA01000001">
    <property type="protein sequence ID" value="RZS75919.1"/>
    <property type="molecule type" value="Genomic_DNA"/>
</dbReference>
<dbReference type="GO" id="GO:0046872">
    <property type="term" value="F:metal ion binding"/>
    <property type="evidence" value="ECO:0007669"/>
    <property type="project" value="InterPro"/>
</dbReference>
<dbReference type="InterPro" id="IPR024403">
    <property type="entry name" value="DHOase_cat"/>
</dbReference>
<evidence type="ECO:0000256" key="1">
    <source>
        <dbReference type="ARBA" id="ARBA00022975"/>
    </source>
</evidence>
<dbReference type="Gene3D" id="2.30.40.10">
    <property type="entry name" value="Urease, subunit C, domain 1"/>
    <property type="match status" value="1"/>
</dbReference>
<gene>
    <name evidence="3" type="ORF">EV199_1795</name>
</gene>
<dbReference type="Proteomes" id="UP000293874">
    <property type="component" value="Unassembled WGS sequence"/>
</dbReference>